<proteinExistence type="predicted"/>
<evidence type="ECO:0000313" key="3">
    <source>
        <dbReference type="Proteomes" id="UP001217089"/>
    </source>
</evidence>
<dbReference type="PANTHER" id="PTHR24006">
    <property type="entry name" value="UBIQUITIN CARBOXYL-TERMINAL HYDROLASE"/>
    <property type="match status" value="1"/>
</dbReference>
<dbReference type="Pfam" id="PF00443">
    <property type="entry name" value="UCH"/>
    <property type="match status" value="1"/>
</dbReference>
<accession>A0ABQ9FZ66</accession>
<dbReference type="InterPro" id="IPR038765">
    <property type="entry name" value="Papain-like_cys_pep_sf"/>
</dbReference>
<dbReference type="CDD" id="cd02257">
    <property type="entry name" value="Peptidase_C19"/>
    <property type="match status" value="1"/>
</dbReference>
<dbReference type="SUPFAM" id="SSF54001">
    <property type="entry name" value="Cysteine proteinases"/>
    <property type="match status" value="1"/>
</dbReference>
<organism evidence="2 3">
    <name type="scientific">Tegillarca granosa</name>
    <name type="common">Malaysian cockle</name>
    <name type="synonym">Anadara granosa</name>
    <dbReference type="NCBI Taxonomy" id="220873"/>
    <lineage>
        <taxon>Eukaryota</taxon>
        <taxon>Metazoa</taxon>
        <taxon>Spiralia</taxon>
        <taxon>Lophotrochozoa</taxon>
        <taxon>Mollusca</taxon>
        <taxon>Bivalvia</taxon>
        <taxon>Autobranchia</taxon>
        <taxon>Pteriomorphia</taxon>
        <taxon>Arcoida</taxon>
        <taxon>Arcoidea</taxon>
        <taxon>Arcidae</taxon>
        <taxon>Tegillarca</taxon>
    </lineage>
</organism>
<dbReference type="InterPro" id="IPR018200">
    <property type="entry name" value="USP_CS"/>
</dbReference>
<dbReference type="PROSITE" id="PS50235">
    <property type="entry name" value="USP_3"/>
    <property type="match status" value="1"/>
</dbReference>
<reference evidence="2 3" key="1">
    <citation type="submission" date="2022-12" db="EMBL/GenBank/DDBJ databases">
        <title>Chromosome-level genome of Tegillarca granosa.</title>
        <authorList>
            <person name="Kim J."/>
        </authorList>
    </citation>
    <scope>NUCLEOTIDE SEQUENCE [LARGE SCALE GENOMIC DNA]</scope>
    <source>
        <strain evidence="2">Teg-2019</strain>
        <tissue evidence="2">Adductor muscle</tissue>
    </source>
</reference>
<sequence>MNSNNELLDKVKTELEMLDGNNPNGQSFLKDIINSMFEGELVSQVTCLECKNVSERTEPFLDLSLEFPDRYQITNKNSRIAEDMCHVTVEIDFLSRGEMLAKFTDEESLEGKIYQCDKCNSRRNDKKGSTTKTTIYTEAKKRLLVKKLPHVLRLHLKRFRWSGRLHREKINTHVAFNDVIDMKPFCDLTSLDEYGYEYKLHSVIMHHGKGFGCGHYTAFCWNQEAGNCIIWI</sequence>
<keyword evidence="3" id="KW-1185">Reference proteome</keyword>
<name>A0ABQ9FZ66_TEGGR</name>
<gene>
    <name evidence="2" type="ORF">KUTeg_001018</name>
</gene>
<dbReference type="InterPro" id="IPR028889">
    <property type="entry name" value="USP"/>
</dbReference>
<evidence type="ECO:0000259" key="1">
    <source>
        <dbReference type="PROSITE" id="PS50235"/>
    </source>
</evidence>
<dbReference type="Gene3D" id="3.90.70.10">
    <property type="entry name" value="Cysteine proteinases"/>
    <property type="match status" value="1"/>
</dbReference>
<dbReference type="InterPro" id="IPR001394">
    <property type="entry name" value="Peptidase_C19_UCH"/>
</dbReference>
<dbReference type="Proteomes" id="UP001217089">
    <property type="component" value="Unassembled WGS sequence"/>
</dbReference>
<feature type="domain" description="USP" evidence="1">
    <location>
        <begin position="1"/>
        <end position="232"/>
    </location>
</feature>
<dbReference type="InterPro" id="IPR050164">
    <property type="entry name" value="Peptidase_C19"/>
</dbReference>
<dbReference type="PROSITE" id="PS00973">
    <property type="entry name" value="USP_2"/>
    <property type="match status" value="1"/>
</dbReference>
<evidence type="ECO:0000313" key="2">
    <source>
        <dbReference type="EMBL" id="KAJ8321431.1"/>
    </source>
</evidence>
<dbReference type="PANTHER" id="PTHR24006:SF887">
    <property type="entry name" value="UBIQUITIN CARBOXYL-TERMINAL HYDROLASE"/>
    <property type="match status" value="1"/>
</dbReference>
<dbReference type="EMBL" id="JARBDR010000081">
    <property type="protein sequence ID" value="KAJ8321431.1"/>
    <property type="molecule type" value="Genomic_DNA"/>
</dbReference>
<comment type="caution">
    <text evidence="2">The sequence shown here is derived from an EMBL/GenBank/DDBJ whole genome shotgun (WGS) entry which is preliminary data.</text>
</comment>
<protein>
    <recommendedName>
        <fullName evidence="1">USP domain-containing protein</fullName>
    </recommendedName>
</protein>